<reference evidence="1" key="1">
    <citation type="submission" date="2022-01" db="EMBL/GenBank/DDBJ databases">
        <authorList>
            <person name="King R."/>
        </authorList>
    </citation>
    <scope>NUCLEOTIDE SEQUENCE</scope>
</reference>
<dbReference type="EMBL" id="OU892277">
    <property type="protein sequence ID" value="CAG9759749.1"/>
    <property type="molecule type" value="Genomic_DNA"/>
</dbReference>
<gene>
    <name evidence="1" type="ORF">CEUTPL_LOCUS491</name>
</gene>
<organism evidence="1 2">
    <name type="scientific">Ceutorhynchus assimilis</name>
    <name type="common">cabbage seed weevil</name>
    <dbReference type="NCBI Taxonomy" id="467358"/>
    <lineage>
        <taxon>Eukaryota</taxon>
        <taxon>Metazoa</taxon>
        <taxon>Ecdysozoa</taxon>
        <taxon>Arthropoda</taxon>
        <taxon>Hexapoda</taxon>
        <taxon>Insecta</taxon>
        <taxon>Pterygota</taxon>
        <taxon>Neoptera</taxon>
        <taxon>Endopterygota</taxon>
        <taxon>Coleoptera</taxon>
        <taxon>Polyphaga</taxon>
        <taxon>Cucujiformia</taxon>
        <taxon>Curculionidae</taxon>
        <taxon>Ceutorhynchinae</taxon>
        <taxon>Ceutorhynchus</taxon>
    </lineage>
</organism>
<dbReference type="AlphaFoldDB" id="A0A9N9QJ34"/>
<name>A0A9N9QJ34_9CUCU</name>
<evidence type="ECO:0000313" key="1">
    <source>
        <dbReference type="EMBL" id="CAG9759749.1"/>
    </source>
</evidence>
<keyword evidence="2" id="KW-1185">Reference proteome</keyword>
<proteinExistence type="predicted"/>
<sequence length="70" mass="8245">MHYGSFKGADSPTLGTRIELQQKLTEWKIENKVSTWSISLPTHIPMYKLPYRHNVKFENIPYLPPILYLL</sequence>
<accession>A0A9N9QJ34</accession>
<evidence type="ECO:0000313" key="2">
    <source>
        <dbReference type="Proteomes" id="UP001152799"/>
    </source>
</evidence>
<protein>
    <submittedName>
        <fullName evidence="1">Uncharacterized protein</fullName>
    </submittedName>
</protein>
<dbReference type="Proteomes" id="UP001152799">
    <property type="component" value="Chromosome 1"/>
</dbReference>